<evidence type="ECO:0000313" key="2">
    <source>
        <dbReference type="Proteomes" id="UP000463700"/>
    </source>
</evidence>
<dbReference type="AlphaFoldDB" id="A0A6N6W7B3"/>
<evidence type="ECO:0000313" key="1">
    <source>
        <dbReference type="EMBL" id="KAE8756111.1"/>
    </source>
</evidence>
<proteinExistence type="predicted"/>
<protein>
    <recommendedName>
        <fullName evidence="3">Lipoprotein</fullName>
    </recommendedName>
</protein>
<dbReference type="Proteomes" id="UP000463700">
    <property type="component" value="Unassembled WGS sequence"/>
</dbReference>
<comment type="caution">
    <text evidence="1">The sequence shown here is derived from an EMBL/GenBank/DDBJ whole genome shotgun (WGS) entry which is preliminary data.</text>
</comment>
<dbReference type="EMBL" id="VOSW01000071">
    <property type="protein sequence ID" value="KAE8756111.1"/>
    <property type="molecule type" value="Genomic_DNA"/>
</dbReference>
<evidence type="ECO:0008006" key="3">
    <source>
        <dbReference type="Google" id="ProtNLM"/>
    </source>
</evidence>
<organism evidence="1 2">
    <name type="scientific">Paraburkholderia madseniana</name>
    <dbReference type="NCBI Taxonomy" id="2599607"/>
    <lineage>
        <taxon>Bacteria</taxon>
        <taxon>Pseudomonadati</taxon>
        <taxon>Pseudomonadota</taxon>
        <taxon>Betaproteobacteria</taxon>
        <taxon>Burkholderiales</taxon>
        <taxon>Burkholderiaceae</taxon>
        <taxon>Paraburkholderia</taxon>
    </lineage>
</organism>
<sequence length="296" mass="31117">MKQIQWLVLASTITLLCGCSTLPKFDSPFIPEKVSPKVSDVLDEIQCEVLISVNKAKDSNSPLAGLQDGQYVANINLTLDVTDNQGVNPSLSYIDPLAATGTNFTAALSGQVSGQQHRNFNVTFTLLFDKNTPTEQSLKECQNQSNGSGLKGSLGIEEIISTGLKYETGFAYQNEYPYKIPAIAVGTASLPNDPLTGGAALAPNFGSTVDFTLIYGLGGGPNWTLTHFAGLNPASGGLLSFLRTNKDTLVISIARVVPTAAPGAAAQSAASLAVQAAGKVAQDNVTRMILQRLLTP</sequence>
<gene>
    <name evidence="1" type="ORF">FSO04_30880</name>
</gene>
<dbReference type="PROSITE" id="PS51257">
    <property type="entry name" value="PROKAR_LIPOPROTEIN"/>
    <property type="match status" value="1"/>
</dbReference>
<dbReference type="OrthoDB" id="8101450at2"/>
<name>A0A6N6W7B3_9BURK</name>
<accession>A0A6N6W7B3</accession>
<reference evidence="1 2" key="1">
    <citation type="journal article" date="2020" name="Int. J. Syst. Evol. Microbiol.">
        <title>Paraburkholderia madseniana sp. nov., a phenolic acid-degrading bacterium isolated from acidic forest soil.</title>
        <authorList>
            <person name="Wilhelm R.C."/>
            <person name="Murphy S.J.L."/>
            <person name="Feriancek N.M."/>
            <person name="Karasz D.C."/>
            <person name="DeRito C.M."/>
            <person name="Newman J.D."/>
            <person name="Buckley D.H."/>
        </authorList>
    </citation>
    <scope>NUCLEOTIDE SEQUENCE [LARGE SCALE GENOMIC DNA]</scope>
    <source>
        <strain evidence="1 2">RP11</strain>
    </source>
</reference>
<dbReference type="RefSeq" id="WP_154565403.1">
    <property type="nucleotide sequence ID" value="NZ_VOSW01000071.1"/>
</dbReference>